<organism evidence="2 3">
    <name type="scientific">Ophiocordyceps unilateralis</name>
    <name type="common">Zombie-ant fungus</name>
    <name type="synonym">Torrubia unilateralis</name>
    <dbReference type="NCBI Taxonomy" id="268505"/>
    <lineage>
        <taxon>Eukaryota</taxon>
        <taxon>Fungi</taxon>
        <taxon>Dikarya</taxon>
        <taxon>Ascomycota</taxon>
        <taxon>Pezizomycotina</taxon>
        <taxon>Sordariomycetes</taxon>
        <taxon>Hypocreomycetidae</taxon>
        <taxon>Hypocreales</taxon>
        <taxon>Ophiocordycipitaceae</taxon>
        <taxon>Ophiocordyceps</taxon>
    </lineage>
</organism>
<accession>A0A2A9PEC2</accession>
<protein>
    <submittedName>
        <fullName evidence="2">Uncharacterized protein</fullName>
    </submittedName>
</protein>
<feature type="region of interest" description="Disordered" evidence="1">
    <location>
        <begin position="702"/>
        <end position="727"/>
    </location>
</feature>
<feature type="region of interest" description="Disordered" evidence="1">
    <location>
        <begin position="243"/>
        <end position="280"/>
    </location>
</feature>
<dbReference type="EMBL" id="LAZP02000206">
    <property type="protein sequence ID" value="PFH59351.1"/>
    <property type="molecule type" value="Genomic_DNA"/>
</dbReference>
<dbReference type="AlphaFoldDB" id="A0A2A9PEC2"/>
<feature type="compositionally biased region" description="Basic and acidic residues" evidence="1">
    <location>
        <begin position="622"/>
        <end position="631"/>
    </location>
</feature>
<sequence length="727" mass="78968">MGSNCPLSQTDTPETASKVDEPLHQDTGYGTISNDADEATLPDRRSQVASPKAGAQSNIALDGARLSCCTHEGDGEPYGHVRRYCRDGCRPSTILDCEARHAREGYTLKGKPNVDSVAVEGSIKSKAGSQASRAVDDILRMIGLDKPPAQRPSQRPSQMTEIGSEAIYIFSPRHPDSACYLYRPENADSEDPYEFEHVPVKVVQGFGRSAYLMAMSKEDEAAESSRSEPTPRVSVSRIIQPEMKPSTRLPSRGGDWPSSCVGRRQAPAEHSNGQGTRDLDGTIKRVLSQLRVAAERRSIFHPNDGEGGALYLVSEQDVARAMTLALWEPGQSTRSRQTCRCAKFSASTTTLPRLHSRHNAIMPSPSAAAEPATTISVPKTSFSSLGGSDCRGYVDVDGTGAPMTRATVVSRQSAADIIWRENEPFRRLSASRNASEPFPKINWRCHSTPGQLDTPVHGHLYERAHNAADCSLMTDAAVMGDEARREGSWTEGSQSLSIVDDASMTSFPELPRRQCTNEWLNPPASMEQLTQGLPTDLYKMGIDAHGDGSPVDTPRIEGLQELAIKAMGCNQTLFRGDPFHHVEAHQTVDGAASAWRSSASTPRDKRMGTSIGSSAHRRRSSHVPDGRVWRPESPDGLIPVILDRLRKSGHKMFHRPDCAGHRAPANTPSGHDVPRGRLSVRTVEGNAAAGRRMMAGCRRSHDVCSEDNRPHVCADEMDDASTGAAST</sequence>
<reference evidence="2 3" key="2">
    <citation type="journal article" date="2017" name="Sci. Rep.">
        <title>Ant-infecting Ophiocordyceps genomes reveal a high diversity of potential behavioral manipulation genes and a possible major role for enterotoxins.</title>
        <authorList>
            <person name="de Bekker C."/>
            <person name="Ohm R.A."/>
            <person name="Evans H.C."/>
            <person name="Brachmann A."/>
            <person name="Hughes D.P."/>
        </authorList>
    </citation>
    <scope>NUCLEOTIDE SEQUENCE [LARGE SCALE GENOMIC DNA]</scope>
    <source>
        <strain evidence="2 3">SC16a</strain>
    </source>
</reference>
<feature type="region of interest" description="Disordered" evidence="1">
    <location>
        <begin position="593"/>
        <end position="631"/>
    </location>
</feature>
<name>A0A2A9PEC2_OPHUN</name>
<dbReference type="Proteomes" id="UP000037136">
    <property type="component" value="Unassembled WGS sequence"/>
</dbReference>
<reference evidence="2 3" key="1">
    <citation type="journal article" date="2015" name="BMC Genomics">
        <title>Gene expression during zombie ant biting behavior reflects the complexity underlying fungal parasitic behavioral manipulation.</title>
        <authorList>
            <person name="de Bekker C."/>
            <person name="Ohm R.A."/>
            <person name="Loreto R.G."/>
            <person name="Sebastian A."/>
            <person name="Albert I."/>
            <person name="Merrow M."/>
            <person name="Brachmann A."/>
            <person name="Hughes D.P."/>
        </authorList>
    </citation>
    <scope>NUCLEOTIDE SEQUENCE [LARGE SCALE GENOMIC DNA]</scope>
    <source>
        <strain evidence="2 3">SC16a</strain>
    </source>
</reference>
<feature type="region of interest" description="Disordered" evidence="1">
    <location>
        <begin position="656"/>
        <end position="676"/>
    </location>
</feature>
<keyword evidence="3" id="KW-1185">Reference proteome</keyword>
<feature type="region of interest" description="Disordered" evidence="1">
    <location>
        <begin position="1"/>
        <end position="56"/>
    </location>
</feature>
<proteinExistence type="predicted"/>
<dbReference type="OrthoDB" id="4837923at2759"/>
<feature type="compositionally biased region" description="Basic and acidic residues" evidence="1">
    <location>
        <begin position="702"/>
        <end position="714"/>
    </location>
</feature>
<evidence type="ECO:0000313" key="2">
    <source>
        <dbReference type="EMBL" id="PFH59351.1"/>
    </source>
</evidence>
<evidence type="ECO:0000313" key="3">
    <source>
        <dbReference type="Proteomes" id="UP000037136"/>
    </source>
</evidence>
<gene>
    <name evidence="2" type="ORF">XA68_12480</name>
</gene>
<comment type="caution">
    <text evidence="2">The sequence shown here is derived from an EMBL/GenBank/DDBJ whole genome shotgun (WGS) entry which is preliminary data.</text>
</comment>
<feature type="compositionally biased region" description="Polar residues" evidence="1">
    <location>
        <begin position="1"/>
        <end position="15"/>
    </location>
</feature>
<evidence type="ECO:0000256" key="1">
    <source>
        <dbReference type="SAM" id="MobiDB-lite"/>
    </source>
</evidence>